<accession>A0AAU7JFH9</accession>
<reference evidence="2" key="1">
    <citation type="submission" date="2024-05" db="EMBL/GenBank/DDBJ databases">
        <authorList>
            <person name="Kim S."/>
            <person name="Heo J."/>
            <person name="Choi H."/>
            <person name="Choi Y."/>
            <person name="Kwon S.-W."/>
            <person name="Kim Y."/>
        </authorList>
    </citation>
    <scope>NUCLEOTIDE SEQUENCE</scope>
    <source>
        <strain evidence="2">KACC 23698</strain>
    </source>
</reference>
<name>A0AAU7JFH9_9HYPH</name>
<dbReference type="AlphaFoldDB" id="A0AAU7JFH9"/>
<keyword evidence="1" id="KW-0812">Transmembrane</keyword>
<gene>
    <name evidence="2" type="ORF">ABEG18_26370</name>
</gene>
<dbReference type="EMBL" id="CP157484">
    <property type="protein sequence ID" value="XBO39157.1"/>
    <property type="molecule type" value="Genomic_DNA"/>
</dbReference>
<feature type="transmembrane region" description="Helical" evidence="1">
    <location>
        <begin position="80"/>
        <end position="99"/>
    </location>
</feature>
<keyword evidence="1" id="KW-0472">Membrane</keyword>
<protein>
    <submittedName>
        <fullName evidence="2">Uncharacterized protein</fullName>
    </submittedName>
</protein>
<proteinExistence type="predicted"/>
<sequence>MKVVEVRVLSWAPSQSCHAGAMEPDPPKRAASGRLFLWPEPAAGVLRNAPAAAGFAASRNDRCACAVEGGIQRRHDMNSVIYLVGLVVVVIAVLSFFGLR</sequence>
<evidence type="ECO:0000313" key="2">
    <source>
        <dbReference type="EMBL" id="XBO39157.1"/>
    </source>
</evidence>
<organism evidence="2">
    <name type="scientific">Alsobacter sp. KACC 23698</name>
    <dbReference type="NCBI Taxonomy" id="3149229"/>
    <lineage>
        <taxon>Bacteria</taxon>
        <taxon>Pseudomonadati</taxon>
        <taxon>Pseudomonadota</taxon>
        <taxon>Alphaproteobacteria</taxon>
        <taxon>Hyphomicrobiales</taxon>
        <taxon>Alsobacteraceae</taxon>
        <taxon>Alsobacter</taxon>
    </lineage>
</organism>
<dbReference type="RefSeq" id="WP_406855996.1">
    <property type="nucleotide sequence ID" value="NZ_CP157484.1"/>
</dbReference>
<evidence type="ECO:0000256" key="1">
    <source>
        <dbReference type="SAM" id="Phobius"/>
    </source>
</evidence>
<keyword evidence="1" id="KW-1133">Transmembrane helix</keyword>